<evidence type="ECO:0000313" key="7">
    <source>
        <dbReference type="EMBL" id="MDF1611344.1"/>
    </source>
</evidence>
<dbReference type="EMBL" id="JARGDL010000003">
    <property type="protein sequence ID" value="MDF1611344.1"/>
    <property type="molecule type" value="Genomic_DNA"/>
</dbReference>
<protein>
    <recommendedName>
        <fullName evidence="6">Methylamine utilisation protein MauE domain-containing protein</fullName>
    </recommendedName>
</protein>
<dbReference type="RefSeq" id="WP_321535110.1">
    <property type="nucleotide sequence ID" value="NZ_JARGDL010000003.1"/>
</dbReference>
<name>A0AAE3NZ69_9BACT</name>
<proteinExistence type="predicted"/>
<evidence type="ECO:0000259" key="6">
    <source>
        <dbReference type="Pfam" id="PF07291"/>
    </source>
</evidence>
<keyword evidence="3 5" id="KW-1133">Transmembrane helix</keyword>
<feature type="transmembrane region" description="Helical" evidence="5">
    <location>
        <begin position="79"/>
        <end position="99"/>
    </location>
</feature>
<dbReference type="GO" id="GO:0016020">
    <property type="term" value="C:membrane"/>
    <property type="evidence" value="ECO:0007669"/>
    <property type="project" value="UniProtKB-SubCell"/>
</dbReference>
<dbReference type="Pfam" id="PF07291">
    <property type="entry name" value="MauE"/>
    <property type="match status" value="1"/>
</dbReference>
<dbReference type="InterPro" id="IPR009908">
    <property type="entry name" value="Methylamine_util_MauE"/>
</dbReference>
<evidence type="ECO:0000256" key="5">
    <source>
        <dbReference type="SAM" id="Phobius"/>
    </source>
</evidence>
<feature type="transmembrane region" description="Helical" evidence="5">
    <location>
        <begin position="119"/>
        <end position="136"/>
    </location>
</feature>
<sequence length="294" mass="33915">MDKVKLSFILRIILGLTFIFSAYTKFISPGIIEVVLVDNKIANTRETAAIYSNILISLEFALGFLLLQKNFIKKIVLPISFFFLLIFSIYLIYTGYFIGDNQNCGCFGTMIEMSPTESLIKNIVLMIIAVFIFIKIENESKSFYLPLVIVIISFAFVFSLLPIKKNIDDKFLMYTQFEKVGRVDLSEGKILISVMNTECEHCQQTAYEFARMQKQFKWFPKIYGLYFTEGQVSVDSFETITSFRIPHRLISASEFFNLVGQSPPRIYLLENGKVKEFWDNDFVRNIALNFSASK</sequence>
<accession>A0AAE3NZ69</accession>
<feature type="domain" description="Methylamine utilisation protein MauE" evidence="6">
    <location>
        <begin position="5"/>
        <end position="133"/>
    </location>
</feature>
<comment type="subcellular location">
    <subcellularLocation>
        <location evidence="1">Membrane</location>
        <topology evidence="1">Multi-pass membrane protein</topology>
    </subcellularLocation>
</comment>
<evidence type="ECO:0000313" key="8">
    <source>
        <dbReference type="Proteomes" id="UP001221302"/>
    </source>
</evidence>
<reference evidence="7" key="1">
    <citation type="submission" date="2023-03" db="EMBL/GenBank/DDBJ databases">
        <title>Stygiobacter electus gen. nov., sp. nov., facultatively anaerobic thermotolerant bacterium of the class Ignavibacteria from a well of Yessentuki mineral water deposit.</title>
        <authorList>
            <person name="Podosokorskaya O.A."/>
            <person name="Elcheninov A.G."/>
            <person name="Petrova N.F."/>
            <person name="Zavarzina D.G."/>
            <person name="Kublanov I.V."/>
            <person name="Merkel A.Y."/>
        </authorList>
    </citation>
    <scope>NUCLEOTIDE SEQUENCE</scope>
    <source>
        <strain evidence="7">09-Me</strain>
    </source>
</reference>
<feature type="transmembrane region" description="Helical" evidence="5">
    <location>
        <begin position="143"/>
        <end position="163"/>
    </location>
</feature>
<evidence type="ECO:0000256" key="2">
    <source>
        <dbReference type="ARBA" id="ARBA00022692"/>
    </source>
</evidence>
<feature type="transmembrane region" description="Helical" evidence="5">
    <location>
        <begin position="12"/>
        <end position="36"/>
    </location>
</feature>
<keyword evidence="2 5" id="KW-0812">Transmembrane</keyword>
<feature type="transmembrane region" description="Helical" evidence="5">
    <location>
        <begin position="48"/>
        <end position="67"/>
    </location>
</feature>
<keyword evidence="4 5" id="KW-0472">Membrane</keyword>
<keyword evidence="8" id="KW-1185">Reference proteome</keyword>
<organism evidence="7 8">
    <name type="scientific">Stygiobacter electus</name>
    <dbReference type="NCBI Taxonomy" id="3032292"/>
    <lineage>
        <taxon>Bacteria</taxon>
        <taxon>Pseudomonadati</taxon>
        <taxon>Ignavibacteriota</taxon>
        <taxon>Ignavibacteria</taxon>
        <taxon>Ignavibacteriales</taxon>
        <taxon>Melioribacteraceae</taxon>
        <taxon>Stygiobacter</taxon>
    </lineage>
</organism>
<dbReference type="GO" id="GO:0030416">
    <property type="term" value="P:methylamine metabolic process"/>
    <property type="evidence" value="ECO:0007669"/>
    <property type="project" value="InterPro"/>
</dbReference>
<dbReference type="AlphaFoldDB" id="A0AAE3NZ69"/>
<evidence type="ECO:0000256" key="4">
    <source>
        <dbReference type="ARBA" id="ARBA00023136"/>
    </source>
</evidence>
<gene>
    <name evidence="7" type="ORF">P0M35_04215</name>
</gene>
<comment type="caution">
    <text evidence="7">The sequence shown here is derived from an EMBL/GenBank/DDBJ whole genome shotgun (WGS) entry which is preliminary data.</text>
</comment>
<evidence type="ECO:0000256" key="3">
    <source>
        <dbReference type="ARBA" id="ARBA00022989"/>
    </source>
</evidence>
<evidence type="ECO:0000256" key="1">
    <source>
        <dbReference type="ARBA" id="ARBA00004141"/>
    </source>
</evidence>
<dbReference type="Proteomes" id="UP001221302">
    <property type="component" value="Unassembled WGS sequence"/>
</dbReference>